<feature type="transmembrane region" description="Helical" evidence="2">
    <location>
        <begin position="75"/>
        <end position="96"/>
    </location>
</feature>
<feature type="coiled-coil region" evidence="1">
    <location>
        <begin position="24"/>
        <end position="68"/>
    </location>
</feature>
<evidence type="ECO:0000256" key="1">
    <source>
        <dbReference type="SAM" id="Coils"/>
    </source>
</evidence>
<dbReference type="AlphaFoldDB" id="A0A2U8FK30"/>
<dbReference type="EMBL" id="CP029206">
    <property type="protein sequence ID" value="AWI51370.1"/>
    <property type="molecule type" value="Genomic_DNA"/>
</dbReference>
<keyword evidence="4" id="KW-1185">Reference proteome</keyword>
<dbReference type="KEGG" id="apor:DDU33_07670"/>
<keyword evidence="2" id="KW-0472">Membrane</keyword>
<gene>
    <name evidence="3" type="ORF">DDU33_07670</name>
</gene>
<dbReference type="Proteomes" id="UP000244920">
    <property type="component" value="Chromosome"/>
</dbReference>
<protein>
    <submittedName>
        <fullName evidence="3">Uncharacterized protein</fullName>
    </submittedName>
</protein>
<reference evidence="4" key="1">
    <citation type="submission" date="2018-05" db="EMBL/GenBank/DDBJ databases">
        <title>Complete genome sequence of Actinobacillus porcitonsillarum reference strain 9953L55 (CCUG 46996).</title>
        <authorList>
            <person name="Dona V."/>
            <person name="Perreten V."/>
        </authorList>
    </citation>
    <scope>NUCLEOTIDE SEQUENCE [LARGE SCALE GENOMIC DNA]</scope>
    <source>
        <strain evidence="4">9953L55</strain>
    </source>
</reference>
<organism evidence="3 4">
    <name type="scientific">Actinobacillus porcitonsillarum</name>
    <dbReference type="NCBI Taxonomy" id="189834"/>
    <lineage>
        <taxon>Bacteria</taxon>
        <taxon>Pseudomonadati</taxon>
        <taxon>Pseudomonadota</taxon>
        <taxon>Gammaproteobacteria</taxon>
        <taxon>Pasteurellales</taxon>
        <taxon>Pasteurellaceae</taxon>
        <taxon>Actinobacillus</taxon>
    </lineage>
</organism>
<name>A0A2U8FK30_9PAST</name>
<keyword evidence="1" id="KW-0175">Coiled coil</keyword>
<evidence type="ECO:0000256" key="2">
    <source>
        <dbReference type="SAM" id="Phobius"/>
    </source>
</evidence>
<evidence type="ECO:0000313" key="4">
    <source>
        <dbReference type="Proteomes" id="UP000244920"/>
    </source>
</evidence>
<dbReference type="RefSeq" id="WP_108924205.1">
    <property type="nucleotide sequence ID" value="NZ_CP029206.1"/>
</dbReference>
<evidence type="ECO:0000313" key="3">
    <source>
        <dbReference type="EMBL" id="AWI51370.1"/>
    </source>
</evidence>
<accession>A0A2U8FK30</accession>
<keyword evidence="2" id="KW-1133">Transmembrane helix</keyword>
<sequence length="115" mass="12707">MNHNASSDTGYIVGSVLATYASTYSELKDRKEELINIKSDLKSLGNQLNAIENTLTEMNSKLDTVVSERKWYKTAAGFVIAASASIIAFIVFLISYSDEISAIKQLLNQLIELNK</sequence>
<keyword evidence="2" id="KW-0812">Transmembrane</keyword>
<proteinExistence type="predicted"/>